<evidence type="ECO:0000256" key="1">
    <source>
        <dbReference type="SAM" id="Coils"/>
    </source>
</evidence>
<proteinExistence type="predicted"/>
<feature type="region of interest" description="Disordered" evidence="2">
    <location>
        <begin position="1"/>
        <end position="64"/>
    </location>
</feature>
<gene>
    <name evidence="3" type="primary">CYTB5-A</name>
    <name evidence="3" type="ORF">SPIL2461_LOCUS8592</name>
</gene>
<keyword evidence="1" id="KW-0175">Coiled coil</keyword>
<sequence length="366" mass="39197">MAWRSQSGKSAGHKGDGGSAKGSGKWQYWQGAWSPSQHQKGAPWRRTQGKGQDTKAALSFPGYDTAQKDEKHISEIATVKEKEGDGYASALQRAINQVRKAEARTRKAMADKRARAIQWTNWVAELKKTFAKEKSRYQAAVSRLERELEEAFLEQEGARAGLRRVAASMEVESGHGNGLSETVDAGSEMAATPPPRKLPAYSLEVSTPLQGAKARPPREAQQPRVGDAMVSPGQTPADTDPYMASPSAATRRSSPSTGGRKKLATPDGACREGVKAAVRPVAPKHAISSSQSLADKLEAKRKALVEGGALGCSATVPPPTTGVGPGLGQPQHHILYDDGEEKEFSDTSDLEAWYNDKFGDPGLQAL</sequence>
<accession>A0A812PSS0</accession>
<evidence type="ECO:0000313" key="4">
    <source>
        <dbReference type="Proteomes" id="UP000649617"/>
    </source>
</evidence>
<protein>
    <submittedName>
        <fullName evidence="3">CYTB5-A protein</fullName>
    </submittedName>
</protein>
<organism evidence="3 4">
    <name type="scientific">Symbiodinium pilosum</name>
    <name type="common">Dinoflagellate</name>
    <dbReference type="NCBI Taxonomy" id="2952"/>
    <lineage>
        <taxon>Eukaryota</taxon>
        <taxon>Sar</taxon>
        <taxon>Alveolata</taxon>
        <taxon>Dinophyceae</taxon>
        <taxon>Suessiales</taxon>
        <taxon>Symbiodiniaceae</taxon>
        <taxon>Symbiodinium</taxon>
    </lineage>
</organism>
<feature type="region of interest" description="Disordered" evidence="2">
    <location>
        <begin position="310"/>
        <end position="333"/>
    </location>
</feature>
<dbReference type="AlphaFoldDB" id="A0A812PSS0"/>
<feature type="non-terminal residue" evidence="3">
    <location>
        <position position="1"/>
    </location>
</feature>
<dbReference type="EMBL" id="CAJNIZ010014271">
    <property type="protein sequence ID" value="CAE7359807.1"/>
    <property type="molecule type" value="Genomic_DNA"/>
</dbReference>
<feature type="region of interest" description="Disordered" evidence="2">
    <location>
        <begin position="170"/>
        <end position="271"/>
    </location>
</feature>
<feature type="coiled-coil region" evidence="1">
    <location>
        <begin position="91"/>
        <end position="154"/>
    </location>
</feature>
<keyword evidence="4" id="KW-1185">Reference proteome</keyword>
<reference evidence="3" key="1">
    <citation type="submission" date="2021-02" db="EMBL/GenBank/DDBJ databases">
        <authorList>
            <person name="Dougan E. K."/>
            <person name="Rhodes N."/>
            <person name="Thang M."/>
            <person name="Chan C."/>
        </authorList>
    </citation>
    <scope>NUCLEOTIDE SEQUENCE</scope>
</reference>
<comment type="caution">
    <text evidence="3">The sequence shown here is derived from an EMBL/GenBank/DDBJ whole genome shotgun (WGS) entry which is preliminary data.</text>
</comment>
<evidence type="ECO:0000313" key="3">
    <source>
        <dbReference type="EMBL" id="CAE7359807.1"/>
    </source>
</evidence>
<name>A0A812PSS0_SYMPI</name>
<feature type="compositionally biased region" description="Low complexity" evidence="2">
    <location>
        <begin position="244"/>
        <end position="257"/>
    </location>
</feature>
<dbReference type="Proteomes" id="UP000649617">
    <property type="component" value="Unassembled WGS sequence"/>
</dbReference>
<evidence type="ECO:0000256" key="2">
    <source>
        <dbReference type="SAM" id="MobiDB-lite"/>
    </source>
</evidence>